<sequence length="73" mass="7871">MGGGLTDSLLMLGAVLSLYVEFRPVVCSSTAHKACEKERGVMRTTGPYRVDKESTHDPKVPIRGVEPRASANP</sequence>
<gene>
    <name evidence="3" type="ORF">B0H15DRAFT_867474</name>
</gene>
<evidence type="ECO:0008006" key="5">
    <source>
        <dbReference type="Google" id="ProtNLM"/>
    </source>
</evidence>
<dbReference type="AlphaFoldDB" id="A0AAD6TQW8"/>
<keyword evidence="4" id="KW-1185">Reference proteome</keyword>
<organism evidence="3 4">
    <name type="scientific">Mycena belliarum</name>
    <dbReference type="NCBI Taxonomy" id="1033014"/>
    <lineage>
        <taxon>Eukaryota</taxon>
        <taxon>Fungi</taxon>
        <taxon>Dikarya</taxon>
        <taxon>Basidiomycota</taxon>
        <taxon>Agaricomycotina</taxon>
        <taxon>Agaricomycetes</taxon>
        <taxon>Agaricomycetidae</taxon>
        <taxon>Agaricales</taxon>
        <taxon>Marasmiineae</taxon>
        <taxon>Mycenaceae</taxon>
        <taxon>Mycena</taxon>
    </lineage>
</organism>
<evidence type="ECO:0000256" key="1">
    <source>
        <dbReference type="SAM" id="MobiDB-lite"/>
    </source>
</evidence>
<feature type="signal peptide" evidence="2">
    <location>
        <begin position="1"/>
        <end position="17"/>
    </location>
</feature>
<comment type="caution">
    <text evidence="3">The sequence shown here is derived from an EMBL/GenBank/DDBJ whole genome shotgun (WGS) entry which is preliminary data.</text>
</comment>
<proteinExistence type="predicted"/>
<evidence type="ECO:0000313" key="3">
    <source>
        <dbReference type="EMBL" id="KAJ7075268.1"/>
    </source>
</evidence>
<dbReference type="Proteomes" id="UP001222325">
    <property type="component" value="Unassembled WGS sequence"/>
</dbReference>
<evidence type="ECO:0000313" key="4">
    <source>
        <dbReference type="Proteomes" id="UP001222325"/>
    </source>
</evidence>
<reference evidence="3" key="1">
    <citation type="submission" date="2023-03" db="EMBL/GenBank/DDBJ databases">
        <title>Massive genome expansion in bonnet fungi (Mycena s.s.) driven by repeated elements and novel gene families across ecological guilds.</title>
        <authorList>
            <consortium name="Lawrence Berkeley National Laboratory"/>
            <person name="Harder C.B."/>
            <person name="Miyauchi S."/>
            <person name="Viragh M."/>
            <person name="Kuo A."/>
            <person name="Thoen E."/>
            <person name="Andreopoulos B."/>
            <person name="Lu D."/>
            <person name="Skrede I."/>
            <person name="Drula E."/>
            <person name="Henrissat B."/>
            <person name="Morin E."/>
            <person name="Kohler A."/>
            <person name="Barry K."/>
            <person name="LaButti K."/>
            <person name="Morin E."/>
            <person name="Salamov A."/>
            <person name="Lipzen A."/>
            <person name="Mereny Z."/>
            <person name="Hegedus B."/>
            <person name="Baldrian P."/>
            <person name="Stursova M."/>
            <person name="Weitz H."/>
            <person name="Taylor A."/>
            <person name="Grigoriev I.V."/>
            <person name="Nagy L.G."/>
            <person name="Martin F."/>
            <person name="Kauserud H."/>
        </authorList>
    </citation>
    <scope>NUCLEOTIDE SEQUENCE</scope>
    <source>
        <strain evidence="3">CBHHK173m</strain>
    </source>
</reference>
<feature type="chain" id="PRO_5041986815" description="Secreted protein" evidence="2">
    <location>
        <begin position="18"/>
        <end position="73"/>
    </location>
</feature>
<dbReference type="EMBL" id="JARJCN010000100">
    <property type="protein sequence ID" value="KAJ7075268.1"/>
    <property type="molecule type" value="Genomic_DNA"/>
</dbReference>
<protein>
    <recommendedName>
        <fullName evidence="5">Secreted protein</fullName>
    </recommendedName>
</protein>
<accession>A0AAD6TQW8</accession>
<name>A0AAD6TQW8_9AGAR</name>
<feature type="compositionally biased region" description="Basic and acidic residues" evidence="1">
    <location>
        <begin position="49"/>
        <end position="60"/>
    </location>
</feature>
<keyword evidence="2" id="KW-0732">Signal</keyword>
<feature type="region of interest" description="Disordered" evidence="1">
    <location>
        <begin position="45"/>
        <end position="73"/>
    </location>
</feature>
<evidence type="ECO:0000256" key="2">
    <source>
        <dbReference type="SAM" id="SignalP"/>
    </source>
</evidence>